<evidence type="ECO:0000313" key="3">
    <source>
        <dbReference type="Proteomes" id="UP000186955"/>
    </source>
</evidence>
<feature type="region of interest" description="Disordered" evidence="1">
    <location>
        <begin position="1"/>
        <end position="38"/>
    </location>
</feature>
<dbReference type="Proteomes" id="UP000186955">
    <property type="component" value="Unassembled WGS sequence"/>
</dbReference>
<evidence type="ECO:0000256" key="1">
    <source>
        <dbReference type="SAM" id="MobiDB-lite"/>
    </source>
</evidence>
<feature type="region of interest" description="Disordered" evidence="1">
    <location>
        <begin position="248"/>
        <end position="268"/>
    </location>
</feature>
<protein>
    <submittedName>
        <fullName evidence="2">Uncharacterized protein</fullName>
    </submittedName>
</protein>
<sequence length="268" mass="30570">MGRKFTTLSRRPTGKAFYRPYQDQKKQRGISKASDLTPQEQDLLSRVRHFPTERQTPAERLWLRTCYQPSSDAAFSRIETHLELKGGIEPILNDASLYNFGPDWQKIFILMPQLLESGPAEEYEQRVKEALDSGIEAEAEDAELAEEDGYDPDEDGLPWPCFYGQYHMALIIGRIYIIDAKTLASEGRNAGKVLAVWYDECGRVIRSYRQTADNAADYHYLDDCYLTEHACWANATIGKEYQWGASLGPPYGEDSSEEDEKDGEESKE</sequence>
<dbReference type="EMBL" id="MNBE01000625">
    <property type="protein sequence ID" value="OKP02467.1"/>
    <property type="molecule type" value="Genomic_DNA"/>
</dbReference>
<feature type="compositionally biased region" description="Polar residues" evidence="1">
    <location>
        <begin position="1"/>
        <end position="10"/>
    </location>
</feature>
<reference evidence="2 3" key="1">
    <citation type="submission" date="2016-10" db="EMBL/GenBank/DDBJ databases">
        <title>Genome sequence of the ascomycete fungus Penicillium subrubescens.</title>
        <authorList>
            <person name="De Vries R.P."/>
            <person name="Peng M."/>
            <person name="Dilokpimol A."/>
            <person name="Hilden K."/>
            <person name="Makela M.R."/>
            <person name="Grigoriev I."/>
            <person name="Riley R."/>
            <person name="Granchi Z."/>
        </authorList>
    </citation>
    <scope>NUCLEOTIDE SEQUENCE [LARGE SCALE GENOMIC DNA]</scope>
    <source>
        <strain evidence="2 3">CBS 132785</strain>
    </source>
</reference>
<proteinExistence type="predicted"/>
<organism evidence="2 3">
    <name type="scientific">Penicillium subrubescens</name>
    <dbReference type="NCBI Taxonomy" id="1316194"/>
    <lineage>
        <taxon>Eukaryota</taxon>
        <taxon>Fungi</taxon>
        <taxon>Dikarya</taxon>
        <taxon>Ascomycota</taxon>
        <taxon>Pezizomycotina</taxon>
        <taxon>Eurotiomycetes</taxon>
        <taxon>Eurotiomycetidae</taxon>
        <taxon>Eurotiales</taxon>
        <taxon>Aspergillaceae</taxon>
        <taxon>Penicillium</taxon>
    </lineage>
</organism>
<gene>
    <name evidence="2" type="ORF">PENSUB_7000</name>
</gene>
<evidence type="ECO:0000313" key="2">
    <source>
        <dbReference type="EMBL" id="OKP02467.1"/>
    </source>
</evidence>
<dbReference type="AlphaFoldDB" id="A0A1Q5TQJ6"/>
<feature type="compositionally biased region" description="Acidic residues" evidence="1">
    <location>
        <begin position="254"/>
        <end position="268"/>
    </location>
</feature>
<name>A0A1Q5TQJ6_9EURO</name>
<keyword evidence="3" id="KW-1185">Reference proteome</keyword>
<comment type="caution">
    <text evidence="2">The sequence shown here is derived from an EMBL/GenBank/DDBJ whole genome shotgun (WGS) entry which is preliminary data.</text>
</comment>
<dbReference type="STRING" id="1316194.A0A1Q5TQJ6"/>
<accession>A0A1Q5TQJ6</accession>